<keyword evidence="12" id="KW-1185">Reference proteome</keyword>
<accession>A0A3N4UKS8</accession>
<protein>
    <recommendedName>
        <fullName evidence="4">Flagellar assembly protein FliH</fullName>
    </recommendedName>
</protein>
<organism evidence="11 12">
    <name type="scientific">Tibeticola sediminis</name>
    <dbReference type="NCBI Taxonomy" id="1917811"/>
    <lineage>
        <taxon>Bacteria</taxon>
        <taxon>Pseudomonadati</taxon>
        <taxon>Pseudomonadota</taxon>
        <taxon>Betaproteobacteria</taxon>
        <taxon>Burkholderiales</taxon>
        <taxon>Comamonadaceae</taxon>
        <taxon>Tibeticola</taxon>
    </lineage>
</organism>
<evidence type="ECO:0000256" key="7">
    <source>
        <dbReference type="ARBA" id="ARBA00022795"/>
    </source>
</evidence>
<dbReference type="GO" id="GO:0044781">
    <property type="term" value="P:bacterial-type flagellum organization"/>
    <property type="evidence" value="ECO:0007669"/>
    <property type="project" value="UniProtKB-KW"/>
</dbReference>
<name>A0A3N4UKS8_9BURK</name>
<evidence type="ECO:0000256" key="6">
    <source>
        <dbReference type="ARBA" id="ARBA00022490"/>
    </source>
</evidence>
<comment type="subcellular location">
    <subcellularLocation>
        <location evidence="2">Cytoplasm</location>
    </subcellularLocation>
</comment>
<comment type="function">
    <text evidence="1">Needed for flagellar regrowth and assembly.</text>
</comment>
<dbReference type="PANTHER" id="PTHR34982">
    <property type="entry name" value="YOP PROTEINS TRANSLOCATION PROTEIN L"/>
    <property type="match status" value="1"/>
</dbReference>
<dbReference type="InterPro" id="IPR051472">
    <property type="entry name" value="T3SS_Stator/FliH"/>
</dbReference>
<sequence>MGGDPSPSTDGTPVEAVNLPTAADLEALFDQARQQGLAEGRAAGHREGYEEGLRAGRQQAEAERALVQRLLSQLAQPIDRLEERLESAVVALAVEIARQVVMHEIRTQPGRLLELLRQALAAFPLRTGTPWIRVHPADAAMLRELDPDLEATGAMLVEDETLERGDLVVAAGSGHEDRVSANRRWRPRPNEAVSELDLRLEERWRYVMAKLFEEGAL</sequence>
<evidence type="ECO:0000256" key="4">
    <source>
        <dbReference type="ARBA" id="ARBA00016507"/>
    </source>
</evidence>
<evidence type="ECO:0000256" key="5">
    <source>
        <dbReference type="ARBA" id="ARBA00022448"/>
    </source>
</evidence>
<evidence type="ECO:0000256" key="9">
    <source>
        <dbReference type="ARBA" id="ARBA00023225"/>
    </source>
</evidence>
<dbReference type="InterPro" id="IPR000563">
    <property type="entry name" value="Flag_FliH"/>
</dbReference>
<dbReference type="GO" id="GO:0071973">
    <property type="term" value="P:bacterial-type flagellum-dependent cell motility"/>
    <property type="evidence" value="ECO:0007669"/>
    <property type="project" value="InterPro"/>
</dbReference>
<dbReference type="PANTHER" id="PTHR34982:SF1">
    <property type="entry name" value="FLAGELLAR ASSEMBLY PROTEIN FLIH"/>
    <property type="match status" value="1"/>
</dbReference>
<gene>
    <name evidence="11" type="ORF">EDC62_1060</name>
</gene>
<keyword evidence="9" id="KW-1006">Bacterial flagellum protein export</keyword>
<dbReference type="EMBL" id="RKQL01000002">
    <property type="protein sequence ID" value="RPE70578.1"/>
    <property type="molecule type" value="Genomic_DNA"/>
</dbReference>
<keyword evidence="11" id="KW-0282">Flagellum</keyword>
<dbReference type="GO" id="GO:0009288">
    <property type="term" value="C:bacterial-type flagellum"/>
    <property type="evidence" value="ECO:0007669"/>
    <property type="project" value="InterPro"/>
</dbReference>
<comment type="similarity">
    <text evidence="3">Belongs to the FliH family.</text>
</comment>
<evidence type="ECO:0000256" key="3">
    <source>
        <dbReference type="ARBA" id="ARBA00006602"/>
    </source>
</evidence>
<dbReference type="AlphaFoldDB" id="A0A3N4UKS8"/>
<evidence type="ECO:0000313" key="12">
    <source>
        <dbReference type="Proteomes" id="UP000272193"/>
    </source>
</evidence>
<proteinExistence type="inferred from homology"/>
<keyword evidence="11" id="KW-0966">Cell projection</keyword>
<dbReference type="InterPro" id="IPR018035">
    <property type="entry name" value="Flagellar_FliH/T3SS_HrpE"/>
</dbReference>
<dbReference type="GO" id="GO:0005829">
    <property type="term" value="C:cytosol"/>
    <property type="evidence" value="ECO:0007669"/>
    <property type="project" value="TreeGrafter"/>
</dbReference>
<evidence type="ECO:0000313" key="11">
    <source>
        <dbReference type="EMBL" id="RPE70578.1"/>
    </source>
</evidence>
<dbReference type="GO" id="GO:0015031">
    <property type="term" value="P:protein transport"/>
    <property type="evidence" value="ECO:0007669"/>
    <property type="project" value="UniProtKB-KW"/>
</dbReference>
<evidence type="ECO:0000256" key="2">
    <source>
        <dbReference type="ARBA" id="ARBA00004496"/>
    </source>
</evidence>
<keyword evidence="6" id="KW-0963">Cytoplasm</keyword>
<keyword evidence="7" id="KW-1005">Bacterial flagellum biogenesis</keyword>
<keyword evidence="5" id="KW-0813">Transport</keyword>
<evidence type="ECO:0000259" key="10">
    <source>
        <dbReference type="Pfam" id="PF02108"/>
    </source>
</evidence>
<evidence type="ECO:0000256" key="1">
    <source>
        <dbReference type="ARBA" id="ARBA00003041"/>
    </source>
</evidence>
<comment type="caution">
    <text evidence="11">The sequence shown here is derived from an EMBL/GenBank/DDBJ whole genome shotgun (WGS) entry which is preliminary data.</text>
</comment>
<feature type="domain" description="Flagellar assembly protein FliH/Type III secretion system HrpE" evidence="10">
    <location>
        <begin position="65"/>
        <end position="178"/>
    </location>
</feature>
<evidence type="ECO:0000256" key="8">
    <source>
        <dbReference type="ARBA" id="ARBA00022927"/>
    </source>
</evidence>
<keyword evidence="11" id="KW-0969">Cilium</keyword>
<dbReference type="Proteomes" id="UP000272193">
    <property type="component" value="Unassembled WGS sequence"/>
</dbReference>
<dbReference type="GO" id="GO:0003774">
    <property type="term" value="F:cytoskeletal motor activity"/>
    <property type="evidence" value="ECO:0007669"/>
    <property type="project" value="InterPro"/>
</dbReference>
<dbReference type="Pfam" id="PF02108">
    <property type="entry name" value="FliH"/>
    <property type="match status" value="1"/>
</dbReference>
<dbReference type="PRINTS" id="PR01003">
    <property type="entry name" value="FLGFLIH"/>
</dbReference>
<reference evidence="11 12" key="1">
    <citation type="submission" date="2018-11" db="EMBL/GenBank/DDBJ databases">
        <title>Genomic Encyclopedia of Type Strains, Phase IV (KMG-IV): sequencing the most valuable type-strain genomes for metagenomic binning, comparative biology and taxonomic classification.</title>
        <authorList>
            <person name="Goeker M."/>
        </authorList>
    </citation>
    <scope>NUCLEOTIDE SEQUENCE [LARGE SCALE GENOMIC DNA]</scope>
    <source>
        <strain evidence="11 12">DSM 101684</strain>
    </source>
</reference>
<keyword evidence="8" id="KW-0653">Protein transport</keyword>